<feature type="transmembrane region" description="Helical" evidence="11">
    <location>
        <begin position="122"/>
        <end position="145"/>
    </location>
</feature>
<dbReference type="Proteomes" id="UP000008076">
    <property type="component" value="Unassembled WGS sequence"/>
</dbReference>
<feature type="transmembrane region" description="Helical" evidence="11">
    <location>
        <begin position="362"/>
        <end position="378"/>
    </location>
</feature>
<comment type="function">
    <text evidence="11">Mannosyltransferase involved in glycosylphosphatidylinositol-anchor biosynthesis.</text>
</comment>
<evidence type="ECO:0000256" key="6">
    <source>
        <dbReference type="ARBA" id="ARBA00022679"/>
    </source>
</evidence>
<dbReference type="VEuPathDB" id="AmoebaDB:EDI_046920"/>
<keyword evidence="5 11" id="KW-0328">Glycosyltransferase</keyword>
<keyword evidence="8 11" id="KW-0256">Endoplasmic reticulum</keyword>
<feature type="transmembrane region" description="Helical" evidence="11">
    <location>
        <begin position="414"/>
        <end position="434"/>
    </location>
</feature>
<evidence type="ECO:0000256" key="9">
    <source>
        <dbReference type="ARBA" id="ARBA00022989"/>
    </source>
</evidence>
<evidence type="ECO:0000256" key="5">
    <source>
        <dbReference type="ARBA" id="ARBA00022676"/>
    </source>
</evidence>
<dbReference type="GO" id="GO:0006506">
    <property type="term" value="P:GPI anchor biosynthetic process"/>
    <property type="evidence" value="ECO:0007669"/>
    <property type="project" value="UniProtKB-UniPathway"/>
</dbReference>
<keyword evidence="10 11" id="KW-0472">Membrane</keyword>
<dbReference type="GO" id="GO:0031501">
    <property type="term" value="C:mannosyltransferase complex"/>
    <property type="evidence" value="ECO:0007669"/>
    <property type="project" value="TreeGrafter"/>
</dbReference>
<keyword evidence="13" id="KW-1185">Reference proteome</keyword>
<accession>B0E5A6</accession>
<evidence type="ECO:0000256" key="11">
    <source>
        <dbReference type="RuleBase" id="RU363112"/>
    </source>
</evidence>
<evidence type="ECO:0000256" key="7">
    <source>
        <dbReference type="ARBA" id="ARBA00022692"/>
    </source>
</evidence>
<dbReference type="PANTHER" id="PTHR12468">
    <property type="entry name" value="GPI MANNOSYLTRANSFERASE 2"/>
    <property type="match status" value="1"/>
</dbReference>
<comment type="similarity">
    <text evidence="3 11">Belongs to the PIGV family.</text>
</comment>
<dbReference type="OMA" id="GALFIWC"/>
<evidence type="ECO:0000256" key="2">
    <source>
        <dbReference type="ARBA" id="ARBA00004687"/>
    </source>
</evidence>
<sequence>MSCSSMFSHSIYFQEDLIIHMVVSPPIKLLIIGIITRLTYYLWVILSSSILPPYDLQTYLLSENVSPYLAPFASWDGVHFLSIAMHGYIHEHQHAFFPLYPLTIRLFSLIGTISGFSEVDIYIVFGLLISLVSFLIGLLTLYAITKNLMGEVYAFKTGVLFCFAPASVFLTSVYTESYYGCFSLLACYYLFLKNNIILSCVFFALASFTRSNGLINMGFVLYYFINTMVPFSSFPHVQKRISVRHIINTVLLSISNLGPFMIYVYLASSQFCNLDPLPPYCKSKFPNMYSYNQSRYWNQGFLKYWRIKEIPNFLLCAPAAVISLVSTIVYLKKYFERHPLFHSIIKTSESSNPKRFMLQNDALVYVVHLFVIVVFGLFCMHTQVITRFISACPAFYWGLLWLTEQKQFGVIRYLPIFYSTFFTFFGGVMFGSFYPWT</sequence>
<dbReference type="EMBL" id="DS547772">
    <property type="protein sequence ID" value="EDR30290.1"/>
    <property type="molecule type" value="Genomic_DNA"/>
</dbReference>
<reference evidence="13" key="1">
    <citation type="submission" date="2007-12" db="EMBL/GenBank/DDBJ databases">
        <title>Annotation of Entamoeba dispar SAW760.</title>
        <authorList>
            <person name="Lorenzi H."/>
            <person name="Inman J."/>
            <person name="Schobel S."/>
            <person name="Amedeo P."/>
            <person name="Caler E."/>
        </authorList>
    </citation>
    <scope>NUCLEOTIDE SEQUENCE [LARGE SCALE GENOMIC DNA]</scope>
    <source>
        <strain evidence="13">ATCC PRA-260 / SAW760</strain>
    </source>
</reference>
<dbReference type="KEGG" id="edi:EDI_046920"/>
<dbReference type="EC" id="2.4.1.-" evidence="11"/>
<feature type="transmembrane region" description="Helical" evidence="11">
    <location>
        <begin position="195"/>
        <end position="225"/>
    </location>
</feature>
<name>B0E5A6_ENTDS</name>
<comment type="subcellular location">
    <subcellularLocation>
        <location evidence="1 11">Endoplasmic reticulum membrane</location>
        <topology evidence="1 11">Multi-pass membrane protein</topology>
    </subcellularLocation>
</comment>
<keyword evidence="7 11" id="KW-0812">Transmembrane</keyword>
<protein>
    <recommendedName>
        <fullName evidence="11">GPI mannosyltransferase 2</fullName>
        <ecNumber evidence="11">2.4.1.-</ecNumber>
    </recommendedName>
</protein>
<organism evidence="13">
    <name type="scientific">Entamoeba dispar (strain ATCC PRA-260 / SAW760)</name>
    <dbReference type="NCBI Taxonomy" id="370354"/>
    <lineage>
        <taxon>Eukaryota</taxon>
        <taxon>Amoebozoa</taxon>
        <taxon>Evosea</taxon>
        <taxon>Archamoebae</taxon>
        <taxon>Mastigamoebida</taxon>
        <taxon>Entamoebidae</taxon>
        <taxon>Entamoeba</taxon>
    </lineage>
</organism>
<evidence type="ECO:0000256" key="8">
    <source>
        <dbReference type="ARBA" id="ARBA00022824"/>
    </source>
</evidence>
<dbReference type="InterPro" id="IPR007315">
    <property type="entry name" value="PIG-V/Gpi18"/>
</dbReference>
<dbReference type="RefSeq" id="XP_001733587.1">
    <property type="nucleotide sequence ID" value="XM_001733535.1"/>
</dbReference>
<feature type="transmembrane region" description="Helical" evidence="11">
    <location>
        <begin position="157"/>
        <end position="175"/>
    </location>
</feature>
<gene>
    <name evidence="12" type="ORF">EDI_046920</name>
</gene>
<dbReference type="GO" id="GO:0000009">
    <property type="term" value="F:alpha-1,6-mannosyltransferase activity"/>
    <property type="evidence" value="ECO:0007669"/>
    <property type="project" value="InterPro"/>
</dbReference>
<evidence type="ECO:0000256" key="4">
    <source>
        <dbReference type="ARBA" id="ARBA00022502"/>
    </source>
</evidence>
<feature type="transmembrane region" description="Helical" evidence="11">
    <location>
        <begin position="310"/>
        <end position="331"/>
    </location>
</feature>
<dbReference type="PANTHER" id="PTHR12468:SF2">
    <property type="entry name" value="GPI MANNOSYLTRANSFERASE 2"/>
    <property type="match status" value="1"/>
</dbReference>
<comment type="pathway">
    <text evidence="2 11">Glycolipid biosynthesis; glycosylphosphatidylinositol-anchor biosynthesis.</text>
</comment>
<keyword evidence="9 11" id="KW-1133">Transmembrane helix</keyword>
<keyword evidence="4 11" id="KW-0337">GPI-anchor biosynthesis</keyword>
<evidence type="ECO:0000313" key="12">
    <source>
        <dbReference type="EMBL" id="EDR30290.1"/>
    </source>
</evidence>
<feature type="transmembrane region" description="Helical" evidence="11">
    <location>
        <begin position="246"/>
        <end position="266"/>
    </location>
</feature>
<feature type="transmembrane region" description="Helical" evidence="11">
    <location>
        <begin position="29"/>
        <end position="48"/>
    </location>
</feature>
<dbReference type="GO" id="GO:0004376">
    <property type="term" value="F:GPI mannosyltransferase activity"/>
    <property type="evidence" value="ECO:0007669"/>
    <property type="project" value="InterPro"/>
</dbReference>
<dbReference type="UniPathway" id="UPA00196"/>
<feature type="transmembrane region" description="Helical" evidence="11">
    <location>
        <begin position="384"/>
        <end position="402"/>
    </location>
</feature>
<evidence type="ECO:0000256" key="10">
    <source>
        <dbReference type="ARBA" id="ARBA00023136"/>
    </source>
</evidence>
<dbReference type="GeneID" id="5878472"/>
<evidence type="ECO:0000313" key="13">
    <source>
        <dbReference type="Proteomes" id="UP000008076"/>
    </source>
</evidence>
<proteinExistence type="inferred from homology"/>
<keyword evidence="6 11" id="KW-0808">Transferase</keyword>
<evidence type="ECO:0000256" key="3">
    <source>
        <dbReference type="ARBA" id="ARBA00008698"/>
    </source>
</evidence>
<dbReference type="Pfam" id="PF04188">
    <property type="entry name" value="Mannosyl_trans2"/>
    <property type="match status" value="1"/>
</dbReference>
<dbReference type="OrthoDB" id="10252502at2759"/>
<evidence type="ECO:0000256" key="1">
    <source>
        <dbReference type="ARBA" id="ARBA00004477"/>
    </source>
</evidence>
<dbReference type="eggNOG" id="KOG2647">
    <property type="taxonomic scope" value="Eukaryota"/>
</dbReference>
<dbReference type="GO" id="GO:0005789">
    <property type="term" value="C:endoplasmic reticulum membrane"/>
    <property type="evidence" value="ECO:0007669"/>
    <property type="project" value="UniProtKB-SubCell"/>
</dbReference>
<dbReference type="AlphaFoldDB" id="B0E5A6"/>